<dbReference type="InterPro" id="IPR050287">
    <property type="entry name" value="MTA/SAH_deaminase"/>
</dbReference>
<dbReference type="Gene3D" id="3.20.20.140">
    <property type="entry name" value="Metal-dependent hydrolases"/>
    <property type="match status" value="1"/>
</dbReference>
<dbReference type="SUPFAM" id="SSF51556">
    <property type="entry name" value="Metallo-dependent hydrolases"/>
    <property type="match status" value="1"/>
</dbReference>
<protein>
    <submittedName>
        <fullName evidence="3">S-adenosylhomocysteine deaminase</fullName>
    </submittedName>
</protein>
<evidence type="ECO:0000313" key="4">
    <source>
        <dbReference type="Proteomes" id="UP000289437"/>
    </source>
</evidence>
<feature type="domain" description="Amidohydrolase-related" evidence="2">
    <location>
        <begin position="66"/>
        <end position="427"/>
    </location>
</feature>
<accession>A0A4Q0T957</accession>
<organism evidence="3 4">
    <name type="scientific">Granulicella sibirica</name>
    <dbReference type="NCBI Taxonomy" id="2479048"/>
    <lineage>
        <taxon>Bacteria</taxon>
        <taxon>Pseudomonadati</taxon>
        <taxon>Acidobacteriota</taxon>
        <taxon>Terriglobia</taxon>
        <taxon>Terriglobales</taxon>
        <taxon>Acidobacteriaceae</taxon>
        <taxon>Granulicella</taxon>
    </lineage>
</organism>
<dbReference type="InterPro" id="IPR006680">
    <property type="entry name" value="Amidohydro-rel"/>
</dbReference>
<dbReference type="InterPro" id="IPR011059">
    <property type="entry name" value="Metal-dep_hydrolase_composite"/>
</dbReference>
<name>A0A4Q0T957_9BACT</name>
<dbReference type="GO" id="GO:0016810">
    <property type="term" value="F:hydrolase activity, acting on carbon-nitrogen (but not peptide) bonds"/>
    <property type="evidence" value="ECO:0007669"/>
    <property type="project" value="InterPro"/>
</dbReference>
<sequence length="461" mass="51405">MSEVRQKQEVSLLVTGADVVCFDDHETLVREGAIAIDGDSIVWIGAAREAADKFAAKDTIRATGMIAMPGFIDCHVHTAQQFLHGKLPSVQRKGELRSPMWQRYLIPFESGLEPEDVYCSGLAAYSAMISSGTTCFLEAGGPFPEEMGRAADEIGIRGRIAMSTMDTTDDLPSHSRMDTAVALRRSEDLVHSWKHHQRVNAWLSLRQLMVNTEALRLGMHELSHALDTPIHTHLAEGTYEVDFAIRQWNMRSAEYMEKIGCLDHYVHGAHSVLLSLNELDLYAERDVSACHCALNNYTMGRPRLLEMMRRNIRVGLGTDGAATRASLDMFQVMHGAVLGQQAVNGTPYHVDPPITHEQMLKQAFRGGSRAARLERSIGSLEAGKKADVVLVPTDDYDQYPNYDPVITLAESTVGRDVRTVIIDGRVVMQDRRLLTIDLGPMRERVARQYKTIMSRFDRAIG</sequence>
<keyword evidence="4" id="KW-1185">Reference proteome</keyword>
<evidence type="ECO:0000259" key="2">
    <source>
        <dbReference type="Pfam" id="PF01979"/>
    </source>
</evidence>
<dbReference type="AlphaFoldDB" id="A0A4Q0T957"/>
<dbReference type="PANTHER" id="PTHR43794">
    <property type="entry name" value="AMINOHYDROLASE SSNA-RELATED"/>
    <property type="match status" value="1"/>
</dbReference>
<reference evidence="3 4" key="1">
    <citation type="submission" date="2018-11" db="EMBL/GenBank/DDBJ databases">
        <authorList>
            <person name="Mardanov A.V."/>
            <person name="Ravin N.V."/>
            <person name="Dedysh S.N."/>
        </authorList>
    </citation>
    <scope>NUCLEOTIDE SEQUENCE [LARGE SCALE GENOMIC DNA]</scope>
    <source>
        <strain evidence="3 4">AF10</strain>
    </source>
</reference>
<keyword evidence="1" id="KW-0378">Hydrolase</keyword>
<reference evidence="4" key="2">
    <citation type="submission" date="2019-02" db="EMBL/GenBank/DDBJ databases">
        <title>Granulicella sibirica sp. nov., a psychrotolerant acidobacterium isolated from an organic soil layer in forested tundra, West Siberia.</title>
        <authorList>
            <person name="Oshkin I.Y."/>
            <person name="Kulichevskaya I.S."/>
            <person name="Rijpstra W.I.C."/>
            <person name="Sinninghe Damste J.S."/>
            <person name="Rakitin A.L."/>
            <person name="Ravin N.V."/>
            <person name="Dedysh S.N."/>
        </authorList>
    </citation>
    <scope>NUCLEOTIDE SEQUENCE [LARGE SCALE GENOMIC DNA]</scope>
    <source>
        <strain evidence="4">AF10</strain>
    </source>
</reference>
<dbReference type="Gene3D" id="2.30.40.10">
    <property type="entry name" value="Urease, subunit C, domain 1"/>
    <property type="match status" value="1"/>
</dbReference>
<comment type="caution">
    <text evidence="3">The sequence shown here is derived from an EMBL/GenBank/DDBJ whole genome shotgun (WGS) entry which is preliminary data.</text>
</comment>
<proteinExistence type="predicted"/>
<dbReference type="Pfam" id="PF01979">
    <property type="entry name" value="Amidohydro_1"/>
    <property type="match status" value="1"/>
</dbReference>
<gene>
    <name evidence="3" type="ORF">GRAN_1586</name>
</gene>
<dbReference type="Proteomes" id="UP000289437">
    <property type="component" value="Unassembled WGS sequence"/>
</dbReference>
<dbReference type="SUPFAM" id="SSF51338">
    <property type="entry name" value="Composite domain of metallo-dependent hydrolases"/>
    <property type="match status" value="1"/>
</dbReference>
<dbReference type="PANTHER" id="PTHR43794:SF11">
    <property type="entry name" value="AMIDOHYDROLASE-RELATED DOMAIN-CONTAINING PROTEIN"/>
    <property type="match status" value="1"/>
</dbReference>
<dbReference type="InterPro" id="IPR032466">
    <property type="entry name" value="Metal_Hydrolase"/>
</dbReference>
<evidence type="ECO:0000313" key="3">
    <source>
        <dbReference type="EMBL" id="RXH58276.1"/>
    </source>
</evidence>
<evidence type="ECO:0000256" key="1">
    <source>
        <dbReference type="ARBA" id="ARBA00022801"/>
    </source>
</evidence>
<dbReference type="EMBL" id="RDSM01000001">
    <property type="protein sequence ID" value="RXH58276.1"/>
    <property type="molecule type" value="Genomic_DNA"/>
</dbReference>